<evidence type="ECO:0000256" key="1">
    <source>
        <dbReference type="SAM" id="MobiDB-lite"/>
    </source>
</evidence>
<name>A0A4R6NC28_9BURK</name>
<feature type="domain" description="Ice-binding protein C-terminal" evidence="2">
    <location>
        <begin position="900"/>
        <end position="923"/>
    </location>
</feature>
<accession>A0A4R6NC28</accession>
<dbReference type="EMBL" id="SNXE01000001">
    <property type="protein sequence ID" value="TDP13336.1"/>
    <property type="molecule type" value="Genomic_DNA"/>
</dbReference>
<dbReference type="AlphaFoldDB" id="A0A4R6NC28"/>
<evidence type="ECO:0000313" key="4">
    <source>
        <dbReference type="Proteomes" id="UP000295357"/>
    </source>
</evidence>
<gene>
    <name evidence="3" type="ORF">DFR39_101811</name>
</gene>
<dbReference type="InterPro" id="IPR013424">
    <property type="entry name" value="Ice-binding_C"/>
</dbReference>
<feature type="region of interest" description="Disordered" evidence="1">
    <location>
        <begin position="1"/>
        <end position="28"/>
    </location>
</feature>
<proteinExistence type="predicted"/>
<dbReference type="Proteomes" id="UP000295357">
    <property type="component" value="Unassembled WGS sequence"/>
</dbReference>
<organism evidence="3 4">
    <name type="scientific">Roseateles asaccharophilus</name>
    <dbReference type="NCBI Taxonomy" id="582607"/>
    <lineage>
        <taxon>Bacteria</taxon>
        <taxon>Pseudomonadati</taxon>
        <taxon>Pseudomonadota</taxon>
        <taxon>Betaproteobacteria</taxon>
        <taxon>Burkholderiales</taxon>
        <taxon>Sphaerotilaceae</taxon>
        <taxon>Roseateles</taxon>
    </lineage>
</organism>
<evidence type="ECO:0000259" key="2">
    <source>
        <dbReference type="Pfam" id="PF07589"/>
    </source>
</evidence>
<sequence>MSNKQPQPEFRSRTQDQGSEPRDCVGAQHEVRALRPPNLELGGVSPSRHCTLTGLASKQRQAQRAKAAKPKLTHIAIAWLPLLFIGHAHSATLTWTGPQGGSFWDVVNNWNSGSAGLPRAGDTVLLGNANTVIRAVLPMPAAATITGTGTLTIHSGAALTLSDSASLGGLNHSGTLNNTGRVLVTGASTLSGAILSGAGTTRYEGALTIQGNRSALTGGQTLELTGSTTMLANIATGLSVGSGARIVNQGSWLDTTSVNTSLSGNGGTSVFDNQGSFSKASANTTTTVGGFGLSFNNSGSVNVEAGTLSLIGSGASTGQIRVASGATLDFVGHGANFDLNRDVSNSGSFQIRAGVVNAAQGLALGSQTVFTNGALNLGGDSQFDTFNFVGAGRLNNNADLLVTGPTTWGGGTFAGTGTTRLEGPVSLVGTSSSTISGGTLVMAGTTTHTGSGGININASNTRLLNEGSWLDQAGGNVGIGGSGAAVFDNTGRYLKTGAFTTSIGTSGAAFNNTGTVQVEAGTLNVLGGGNSPGQFTVAAGATLQFSAGTMTLGRSVSNLGSFRVGGAAIVNAAPGLELGGNTVVSAGRLNLGGNSQFERLDFVGSGTLANSGNLVVTGPTTWGGGTFAGPGSTRLEGAVSLAGAATNTVSGGTLVLAGTSTHTGSASINTNASNTRLVNEGRWLDQAAGNISIGGSGGTRFDNTGHYLKTSAFTTSIGSSGTAFNNTGTVDVQAGTLQVFTGFNNTGRVNIAAGAELQGNFTGFANAGTLAGDGTVRVADQLTNTGTLAAGGLSDAGTLSLIGGLTQQASGIFLVDLGGTAAGSFDLLAISGAATLGGTLAVNLLSGAQFNVGDSFTVMTWGQRLNNSQFASLDLSHAAGYTFAADYGDNSLTLRVMTAPVPEPGSWVLMAVGLAGLGALQRRRRIPSRPEA</sequence>
<reference evidence="3 4" key="1">
    <citation type="submission" date="2019-03" db="EMBL/GenBank/DDBJ databases">
        <title>Genomic Encyclopedia of Type Strains, Phase IV (KMG-IV): sequencing the most valuable type-strain genomes for metagenomic binning, comparative biology and taxonomic classification.</title>
        <authorList>
            <person name="Goeker M."/>
        </authorList>
    </citation>
    <scope>NUCLEOTIDE SEQUENCE [LARGE SCALE GENOMIC DNA]</scope>
    <source>
        <strain evidence="3 4">DSM 25082</strain>
    </source>
</reference>
<comment type="caution">
    <text evidence="3">The sequence shown here is derived from an EMBL/GenBank/DDBJ whole genome shotgun (WGS) entry which is preliminary data.</text>
</comment>
<dbReference type="NCBIfam" id="TIGR02595">
    <property type="entry name" value="PEP_CTERM"/>
    <property type="match status" value="1"/>
</dbReference>
<protein>
    <submittedName>
        <fullName evidence="3">Putative secreted protein with PEP-CTERM sorting signal/MYXO-CTERM domain-containing protein</fullName>
    </submittedName>
</protein>
<feature type="compositionally biased region" description="Basic and acidic residues" evidence="1">
    <location>
        <begin position="10"/>
        <end position="28"/>
    </location>
</feature>
<keyword evidence="4" id="KW-1185">Reference proteome</keyword>
<dbReference type="SUPFAM" id="SSF51126">
    <property type="entry name" value="Pectin lyase-like"/>
    <property type="match status" value="1"/>
</dbReference>
<evidence type="ECO:0000313" key="3">
    <source>
        <dbReference type="EMBL" id="TDP13336.1"/>
    </source>
</evidence>
<dbReference type="InterPro" id="IPR011050">
    <property type="entry name" value="Pectin_lyase_fold/virulence"/>
</dbReference>
<dbReference type="OrthoDB" id="8613300at2"/>
<dbReference type="Pfam" id="PF07589">
    <property type="entry name" value="PEP-CTERM"/>
    <property type="match status" value="1"/>
</dbReference>